<evidence type="ECO:0000313" key="1">
    <source>
        <dbReference type="EMBL" id="MDX8541771.1"/>
    </source>
</evidence>
<dbReference type="Proteomes" id="UP001276564">
    <property type="component" value="Unassembled WGS sequence"/>
</dbReference>
<protein>
    <submittedName>
        <fullName evidence="1">Uncharacterized protein</fullName>
    </submittedName>
</protein>
<dbReference type="RefSeq" id="WP_127284589.1">
    <property type="nucleotide sequence ID" value="NZ_JARAKC010000009.1"/>
</dbReference>
<proteinExistence type="predicted"/>
<comment type="caution">
    <text evidence="1">The sequence shown here is derived from an EMBL/GenBank/DDBJ whole genome shotgun (WGS) entry which is preliminary data.</text>
</comment>
<organism evidence="1 2">
    <name type="scientific">Mesorhizobium abyssinicae</name>
    <dbReference type="NCBI Taxonomy" id="1209958"/>
    <lineage>
        <taxon>Bacteria</taxon>
        <taxon>Pseudomonadati</taxon>
        <taxon>Pseudomonadota</taxon>
        <taxon>Alphaproteobacteria</taxon>
        <taxon>Hyphomicrobiales</taxon>
        <taxon>Phyllobacteriaceae</taxon>
        <taxon>Mesorhizobium</taxon>
    </lineage>
</organism>
<sequence>MFDPTKTSGVAYPEDMALLQRVYDRICQDLAILPGTREAHTLAAQIMDIFASGVSDEESLFQLLKREF</sequence>
<keyword evidence="2" id="KW-1185">Reference proteome</keyword>
<reference evidence="1 2" key="1">
    <citation type="submission" date="2023-08" db="EMBL/GenBank/DDBJ databases">
        <title>Implementing the SeqCode for naming new Mesorhizobium species isolated from Vachellia karroo root nodules.</title>
        <authorList>
            <person name="Van Lill M."/>
        </authorList>
    </citation>
    <scope>NUCLEOTIDE SEQUENCE [LARGE SCALE GENOMIC DNA]</scope>
    <source>
        <strain evidence="1 2">VK4B</strain>
    </source>
</reference>
<evidence type="ECO:0000313" key="2">
    <source>
        <dbReference type="Proteomes" id="UP001276564"/>
    </source>
</evidence>
<dbReference type="EMBL" id="JAVIIP010000027">
    <property type="protein sequence ID" value="MDX8541771.1"/>
    <property type="molecule type" value="Genomic_DNA"/>
</dbReference>
<gene>
    <name evidence="1" type="ORF">RFM23_29605</name>
</gene>
<name>A0ABU5AWQ8_9HYPH</name>
<accession>A0ABU5AWQ8</accession>